<sequence length="84" mass="9418">MERIESVRSGCLSTMCFKWGNVNSELWWPLHSDSAIIIIIFHTSPLRKYAIITLSSGQPCSSMDTTTFPAFFLLNSLNPPPISL</sequence>
<reference evidence="1" key="1">
    <citation type="submission" date="2023-10" db="EMBL/GenBank/DDBJ databases">
        <authorList>
            <person name="Domelevo Entfellner J.-B."/>
        </authorList>
    </citation>
    <scope>NUCLEOTIDE SEQUENCE</scope>
</reference>
<name>A0AA86RRF4_9FABA</name>
<organism evidence="1 2">
    <name type="scientific">Sphenostylis stenocarpa</name>
    <dbReference type="NCBI Taxonomy" id="92480"/>
    <lineage>
        <taxon>Eukaryota</taxon>
        <taxon>Viridiplantae</taxon>
        <taxon>Streptophyta</taxon>
        <taxon>Embryophyta</taxon>
        <taxon>Tracheophyta</taxon>
        <taxon>Spermatophyta</taxon>
        <taxon>Magnoliopsida</taxon>
        <taxon>eudicotyledons</taxon>
        <taxon>Gunneridae</taxon>
        <taxon>Pentapetalae</taxon>
        <taxon>rosids</taxon>
        <taxon>fabids</taxon>
        <taxon>Fabales</taxon>
        <taxon>Fabaceae</taxon>
        <taxon>Papilionoideae</taxon>
        <taxon>50 kb inversion clade</taxon>
        <taxon>NPAAA clade</taxon>
        <taxon>indigoferoid/millettioid clade</taxon>
        <taxon>Phaseoleae</taxon>
        <taxon>Sphenostylis</taxon>
    </lineage>
</organism>
<dbReference type="Gramene" id="rna-AYBTSS11_LOCUS3370">
    <property type="protein sequence ID" value="CAJ1908419.1"/>
    <property type="gene ID" value="gene-AYBTSS11_LOCUS3370"/>
</dbReference>
<protein>
    <submittedName>
        <fullName evidence="1">Uncharacterized protein</fullName>
    </submittedName>
</protein>
<accession>A0AA86RRF4</accession>
<dbReference type="Proteomes" id="UP001189624">
    <property type="component" value="Chromosome 1"/>
</dbReference>
<evidence type="ECO:0000313" key="1">
    <source>
        <dbReference type="EMBL" id="CAJ1908419.1"/>
    </source>
</evidence>
<proteinExistence type="predicted"/>
<evidence type="ECO:0000313" key="2">
    <source>
        <dbReference type="Proteomes" id="UP001189624"/>
    </source>
</evidence>
<dbReference type="EMBL" id="OY731398">
    <property type="protein sequence ID" value="CAJ1908419.1"/>
    <property type="molecule type" value="Genomic_DNA"/>
</dbReference>
<gene>
    <name evidence="1" type="ORF">AYBTSS11_LOCUS3370</name>
</gene>
<dbReference type="AlphaFoldDB" id="A0AA86RRF4"/>
<keyword evidence="2" id="KW-1185">Reference proteome</keyword>